<comment type="caution">
    <text evidence="2">The sequence shown here is derived from an EMBL/GenBank/DDBJ whole genome shotgun (WGS) entry which is preliminary data.</text>
</comment>
<proteinExistence type="predicted"/>
<dbReference type="AlphaFoldDB" id="A0A0J7ZDE8"/>
<protein>
    <submittedName>
        <fullName evidence="2">Uncharacterized protein</fullName>
    </submittedName>
</protein>
<feature type="compositionally biased region" description="Low complexity" evidence="1">
    <location>
        <begin position="193"/>
        <end position="212"/>
    </location>
</feature>
<accession>A0A0J7ZDE8</accession>
<name>A0A0J7ZDE8_STRVR</name>
<feature type="compositionally biased region" description="Polar residues" evidence="1">
    <location>
        <begin position="173"/>
        <end position="191"/>
    </location>
</feature>
<dbReference type="EMBL" id="LFNT01000015">
    <property type="protein sequence ID" value="KMS74101.1"/>
    <property type="molecule type" value="Genomic_DNA"/>
</dbReference>
<feature type="compositionally biased region" description="Polar residues" evidence="1">
    <location>
        <begin position="213"/>
        <end position="222"/>
    </location>
</feature>
<sequence length="222" mass="24086">MTFRDEDEPTFFVLDYITITRDPRTQLVVAIGGDHRAAGILQTAGGFHSAPGMHHDYHRLPHDLPVEEQRHGATAAAHALLLAGYSVHLDPALNTLTTPDGDRQAAHRYLERLAERARAAETDRDVAVILAEVAAPDVGLLPRLVQSLISTWATWGERRREAGLEEGPAEQLMETTSSLSDHARQITQIRNQAARTAPPATAAPGPALSPPTISSAPSARRR</sequence>
<dbReference type="PATRIC" id="fig|1938.3.peg.9843"/>
<reference evidence="2 3" key="1">
    <citation type="submission" date="2015-06" db="EMBL/GenBank/DDBJ databases">
        <authorList>
            <person name="Ju K.-S."/>
            <person name="Doroghazi J.R."/>
            <person name="Metcalf W.W."/>
        </authorList>
    </citation>
    <scope>NUCLEOTIDE SEQUENCE [LARGE SCALE GENOMIC DNA]</scope>
    <source>
        <strain evidence="2 3">NRRL 3414</strain>
    </source>
</reference>
<dbReference type="OrthoDB" id="4313193at2"/>
<dbReference type="Proteomes" id="UP000037432">
    <property type="component" value="Unassembled WGS sequence"/>
</dbReference>
<gene>
    <name evidence="2" type="ORF">ACM01_15895</name>
</gene>
<evidence type="ECO:0000313" key="2">
    <source>
        <dbReference type="EMBL" id="KMS74101.1"/>
    </source>
</evidence>
<evidence type="ECO:0000313" key="3">
    <source>
        <dbReference type="Proteomes" id="UP000037432"/>
    </source>
</evidence>
<feature type="region of interest" description="Disordered" evidence="1">
    <location>
        <begin position="160"/>
        <end position="222"/>
    </location>
</feature>
<organism evidence="2 3">
    <name type="scientific">Streptomyces viridochromogenes</name>
    <dbReference type="NCBI Taxonomy" id="1938"/>
    <lineage>
        <taxon>Bacteria</taxon>
        <taxon>Bacillati</taxon>
        <taxon>Actinomycetota</taxon>
        <taxon>Actinomycetes</taxon>
        <taxon>Kitasatosporales</taxon>
        <taxon>Streptomycetaceae</taxon>
        <taxon>Streptomyces</taxon>
    </lineage>
</organism>
<evidence type="ECO:0000256" key="1">
    <source>
        <dbReference type="SAM" id="MobiDB-lite"/>
    </source>
</evidence>
<dbReference type="RefSeq" id="WP_048581867.1">
    <property type="nucleotide sequence ID" value="NZ_LFNT01000015.1"/>
</dbReference>